<dbReference type="Proteomes" id="UP001497480">
    <property type="component" value="Unassembled WGS sequence"/>
</dbReference>
<dbReference type="AlphaFoldDB" id="A0AAV1VXR2"/>
<sequence length="103" mass="12210">MDIKNLHIFMKPHIEPITAKKYDVKHMGIDAYSWYHKCAYSLSMELCLDSHNETKLCVPCEATSEKERHKKRGDNGKFLMEVLQEVEVFHLYVLMVFKVMEEM</sequence>
<accession>A0AAV1VXR2</accession>
<dbReference type="InterPro" id="IPR029060">
    <property type="entry name" value="PIN-like_dom_sf"/>
</dbReference>
<protein>
    <submittedName>
        <fullName evidence="1">Uncharacterized protein</fullName>
    </submittedName>
</protein>
<comment type="caution">
    <text evidence="1">The sequence shown here is derived from an EMBL/GenBank/DDBJ whole genome shotgun (WGS) entry which is preliminary data.</text>
</comment>
<keyword evidence="2" id="KW-1185">Reference proteome</keyword>
<dbReference type="EMBL" id="CAXHTB010000002">
    <property type="protein sequence ID" value="CAL0301682.1"/>
    <property type="molecule type" value="Genomic_DNA"/>
</dbReference>
<name>A0AAV1VXR2_LUPLU</name>
<evidence type="ECO:0000313" key="2">
    <source>
        <dbReference type="Proteomes" id="UP001497480"/>
    </source>
</evidence>
<evidence type="ECO:0000313" key="1">
    <source>
        <dbReference type="EMBL" id="CAL0301682.1"/>
    </source>
</evidence>
<organism evidence="1 2">
    <name type="scientific">Lupinus luteus</name>
    <name type="common">European yellow lupine</name>
    <dbReference type="NCBI Taxonomy" id="3873"/>
    <lineage>
        <taxon>Eukaryota</taxon>
        <taxon>Viridiplantae</taxon>
        <taxon>Streptophyta</taxon>
        <taxon>Embryophyta</taxon>
        <taxon>Tracheophyta</taxon>
        <taxon>Spermatophyta</taxon>
        <taxon>Magnoliopsida</taxon>
        <taxon>eudicotyledons</taxon>
        <taxon>Gunneridae</taxon>
        <taxon>Pentapetalae</taxon>
        <taxon>rosids</taxon>
        <taxon>fabids</taxon>
        <taxon>Fabales</taxon>
        <taxon>Fabaceae</taxon>
        <taxon>Papilionoideae</taxon>
        <taxon>50 kb inversion clade</taxon>
        <taxon>genistoids sensu lato</taxon>
        <taxon>core genistoids</taxon>
        <taxon>Genisteae</taxon>
        <taxon>Lupinus</taxon>
    </lineage>
</organism>
<gene>
    <name evidence="1" type="ORF">LLUT_LOCUS2742</name>
</gene>
<dbReference type="Gene3D" id="3.40.50.1010">
    <property type="entry name" value="5'-nuclease"/>
    <property type="match status" value="1"/>
</dbReference>
<dbReference type="SUPFAM" id="SSF88723">
    <property type="entry name" value="PIN domain-like"/>
    <property type="match status" value="1"/>
</dbReference>
<proteinExistence type="predicted"/>
<reference evidence="1 2" key="1">
    <citation type="submission" date="2024-03" db="EMBL/GenBank/DDBJ databases">
        <authorList>
            <person name="Martinez-Hernandez J."/>
        </authorList>
    </citation>
    <scope>NUCLEOTIDE SEQUENCE [LARGE SCALE GENOMIC DNA]</scope>
</reference>